<feature type="transmembrane region" description="Helical" evidence="1">
    <location>
        <begin position="9"/>
        <end position="27"/>
    </location>
</feature>
<comment type="caution">
    <text evidence="2">The sequence shown here is derived from an EMBL/GenBank/DDBJ whole genome shotgun (WGS) entry which is preliminary data.</text>
</comment>
<keyword evidence="1" id="KW-0472">Membrane</keyword>
<keyword evidence="1" id="KW-1133">Transmembrane helix</keyword>
<dbReference type="Proteomes" id="UP001207228">
    <property type="component" value="Unassembled WGS sequence"/>
</dbReference>
<keyword evidence="3" id="KW-1185">Reference proteome</keyword>
<accession>A0ABT3RHE3</accession>
<protein>
    <recommendedName>
        <fullName evidence="4">PH domain-containing protein</fullName>
    </recommendedName>
</protein>
<keyword evidence="1" id="KW-0812">Transmembrane</keyword>
<proteinExistence type="predicted"/>
<organism evidence="2 3">
    <name type="scientific">Pontibacter anaerobius</name>
    <dbReference type="NCBI Taxonomy" id="2993940"/>
    <lineage>
        <taxon>Bacteria</taxon>
        <taxon>Pseudomonadati</taxon>
        <taxon>Bacteroidota</taxon>
        <taxon>Cytophagia</taxon>
        <taxon>Cytophagales</taxon>
        <taxon>Hymenobacteraceae</taxon>
        <taxon>Pontibacter</taxon>
    </lineage>
</organism>
<feature type="transmembrane region" description="Helical" evidence="1">
    <location>
        <begin position="33"/>
        <end position="54"/>
    </location>
</feature>
<evidence type="ECO:0000256" key="1">
    <source>
        <dbReference type="SAM" id="Phobius"/>
    </source>
</evidence>
<name>A0ABT3RHE3_9BACT</name>
<reference evidence="2 3" key="1">
    <citation type="submission" date="2022-11" db="EMBL/GenBank/DDBJ databases">
        <title>The characterization of three novel Bacteroidetes species and genomic analysis of their roles in tidal elemental geochemical cycles.</title>
        <authorList>
            <person name="Ma K.-J."/>
        </authorList>
    </citation>
    <scope>NUCLEOTIDE SEQUENCE [LARGE SCALE GENOMIC DNA]</scope>
    <source>
        <strain evidence="2 3">M82</strain>
    </source>
</reference>
<gene>
    <name evidence="2" type="ORF">OO017_14850</name>
</gene>
<evidence type="ECO:0000313" key="3">
    <source>
        <dbReference type="Proteomes" id="UP001207228"/>
    </source>
</evidence>
<dbReference type="RefSeq" id="WP_266053363.1">
    <property type="nucleotide sequence ID" value="NZ_JAPFQO010000010.1"/>
</dbReference>
<dbReference type="EMBL" id="JAPFQO010000010">
    <property type="protein sequence ID" value="MCX2741236.1"/>
    <property type="molecule type" value="Genomic_DNA"/>
</dbReference>
<sequence>MDIVLRKKISYSLTYIIIIVGIIYPLRYAPNTFLQAIGGLGAIIWFVQIITNLIKRDYIIFDGEQVTIKDGFRKWTFSQTDIDYVVINYTPFTNTYFKLKNGKKRQFDPWWLNKEDTDKLHLICSRIEFK</sequence>
<evidence type="ECO:0000313" key="2">
    <source>
        <dbReference type="EMBL" id="MCX2741236.1"/>
    </source>
</evidence>
<evidence type="ECO:0008006" key="4">
    <source>
        <dbReference type="Google" id="ProtNLM"/>
    </source>
</evidence>